<keyword evidence="3 6" id="KW-0378">Hydrolase</keyword>
<dbReference type="SUPFAM" id="SSF54001">
    <property type="entry name" value="Cysteine proteinases"/>
    <property type="match status" value="1"/>
</dbReference>
<dbReference type="GO" id="GO:0006508">
    <property type="term" value="P:proteolysis"/>
    <property type="evidence" value="ECO:0007669"/>
    <property type="project" value="UniProtKB-KW"/>
</dbReference>
<sequence length="670" mass="77650">MSKSNIAYEIERIRSEIQLVPIDHVKLDYCRSLFSNLHFIDPYFPPTDNSVYGLNSERTFEIVWKRPSEFLRGEIKMFEGGIDKTDIVQGELGDCWLMTSLCSLANHPQFITRIFENQEYNQQNFYRLKICKDGEWQNVTVDDLIPCKSSTKKPIFSQNNGNELWVIILEKAYAKLFGSYLALKGGMAQESFEDLTGCPAFTFYFNKIKERINSGEFWRDLMTWRSANQCLLAATSSRTDESVGIVAGHYYTIINVVEIQGFQLINLRNPWGTFEWKGAWSDNSKEWTKHMISQLKPNFDPDDGQFWMSYEDFKSKFQRIVVGRLGFAIERRLKTLIKVDATMGARPDEYFIIRVQEQSCVVVELHQEDERGVGVETYRPYLDLGFVIIEEGYGFYEYVTISQDSRERQIEMMLNPGTYLIVPLSCGNRFRKEENVPRVPLLTSTGEFHPVFQSVIKDIFRKYDKDLDQLMDCSQFLNFMQRIGIPFTDKQFYSIIINKYTSTNKGLTLQGFYEMFYVALTQYGENTVRTWLTFLGYDDELYSIESRAIIVSMHSSSRLTEIVPEQMTDQFLIYAWSEAAKNRGQLGSKLSSVVIYTLTHEQGVSIILCNSGHDKSVFIDLSESINVNYCIRSPSCEIDVPFNSWVIADHLQCKKSSKKFSYSISSRLLN</sequence>
<dbReference type="Proteomes" id="UP000187209">
    <property type="component" value="Unassembled WGS sequence"/>
</dbReference>
<evidence type="ECO:0000259" key="8">
    <source>
        <dbReference type="PROSITE" id="PS50222"/>
    </source>
</evidence>
<feature type="active site" evidence="5 6">
    <location>
        <position position="269"/>
    </location>
</feature>
<dbReference type="Pfam" id="PF00648">
    <property type="entry name" value="Peptidase_C2"/>
    <property type="match status" value="1"/>
</dbReference>
<dbReference type="GO" id="GO:0005509">
    <property type="term" value="F:calcium ion binding"/>
    <property type="evidence" value="ECO:0007669"/>
    <property type="project" value="InterPro"/>
</dbReference>
<reference evidence="9 10" key="1">
    <citation type="submission" date="2016-11" db="EMBL/GenBank/DDBJ databases">
        <title>The macronuclear genome of Stentor coeruleus: a giant cell with tiny introns.</title>
        <authorList>
            <person name="Slabodnick M."/>
            <person name="Ruby J.G."/>
            <person name="Reiff S.B."/>
            <person name="Swart E.C."/>
            <person name="Gosai S."/>
            <person name="Prabakaran S."/>
            <person name="Witkowska E."/>
            <person name="Larue G.E."/>
            <person name="Fisher S."/>
            <person name="Freeman R.M."/>
            <person name="Gunawardena J."/>
            <person name="Chu W."/>
            <person name="Stover N.A."/>
            <person name="Gregory B.D."/>
            <person name="Nowacki M."/>
            <person name="Derisi J."/>
            <person name="Roy S.W."/>
            <person name="Marshall W.F."/>
            <person name="Sood P."/>
        </authorList>
    </citation>
    <scope>NUCLEOTIDE SEQUENCE [LARGE SCALE GENOMIC DNA]</scope>
    <source>
        <strain evidence="9">WM001</strain>
    </source>
</reference>
<evidence type="ECO:0000256" key="4">
    <source>
        <dbReference type="ARBA" id="ARBA00022807"/>
    </source>
</evidence>
<dbReference type="PROSITE" id="PS00139">
    <property type="entry name" value="THIOL_PROTEASE_CYS"/>
    <property type="match status" value="1"/>
</dbReference>
<evidence type="ECO:0000313" key="10">
    <source>
        <dbReference type="Proteomes" id="UP000187209"/>
    </source>
</evidence>
<dbReference type="OrthoDB" id="268518at2759"/>
<keyword evidence="10" id="KW-1185">Reference proteome</keyword>
<evidence type="ECO:0008006" key="11">
    <source>
        <dbReference type="Google" id="ProtNLM"/>
    </source>
</evidence>
<dbReference type="PANTHER" id="PTHR10183:SF379">
    <property type="entry name" value="CALPAIN-5"/>
    <property type="match status" value="1"/>
</dbReference>
<keyword evidence="2 6" id="KW-0645">Protease</keyword>
<dbReference type="SUPFAM" id="SSF47473">
    <property type="entry name" value="EF-hand"/>
    <property type="match status" value="1"/>
</dbReference>
<comment type="caution">
    <text evidence="9">The sequence shown here is derived from an EMBL/GenBank/DDBJ whole genome shotgun (WGS) entry which is preliminary data.</text>
</comment>
<feature type="domain" description="Calpain catalytic" evidence="7">
    <location>
        <begin position="38"/>
        <end position="326"/>
    </location>
</feature>
<name>A0A1R2D4K0_9CILI</name>
<dbReference type="CDD" id="cd00044">
    <property type="entry name" value="CysPc"/>
    <property type="match status" value="1"/>
</dbReference>
<gene>
    <name evidence="9" type="ORF">SteCoe_319</name>
</gene>
<dbReference type="InterPro" id="IPR002048">
    <property type="entry name" value="EF_hand_dom"/>
</dbReference>
<dbReference type="GO" id="GO:0004198">
    <property type="term" value="F:calcium-dependent cysteine-type endopeptidase activity"/>
    <property type="evidence" value="ECO:0007669"/>
    <property type="project" value="InterPro"/>
</dbReference>
<feature type="active site" evidence="5 6">
    <location>
        <position position="95"/>
    </location>
</feature>
<evidence type="ECO:0000313" key="9">
    <source>
        <dbReference type="EMBL" id="OMJ96141.1"/>
    </source>
</evidence>
<dbReference type="InterPro" id="IPR022684">
    <property type="entry name" value="Calpain_cysteine_protease"/>
</dbReference>
<evidence type="ECO:0000256" key="5">
    <source>
        <dbReference type="PIRSR" id="PIRSR622684-1"/>
    </source>
</evidence>
<accession>A0A1R2D4K0</accession>
<dbReference type="EMBL" id="MPUH01000003">
    <property type="protein sequence ID" value="OMJ96141.1"/>
    <property type="molecule type" value="Genomic_DNA"/>
</dbReference>
<feature type="domain" description="EF-hand" evidence="8">
    <location>
        <begin position="451"/>
        <end position="486"/>
    </location>
</feature>
<dbReference type="PROSITE" id="PS50222">
    <property type="entry name" value="EF_HAND_2"/>
    <property type="match status" value="1"/>
</dbReference>
<dbReference type="InterPro" id="IPR011992">
    <property type="entry name" value="EF-hand-dom_pair"/>
</dbReference>
<dbReference type="PANTHER" id="PTHR10183">
    <property type="entry name" value="CALPAIN"/>
    <property type="match status" value="1"/>
</dbReference>
<dbReference type="AlphaFoldDB" id="A0A1R2D4K0"/>
<proteinExistence type="inferred from homology"/>
<dbReference type="InterPro" id="IPR001300">
    <property type="entry name" value="Peptidase_C2_calpain_cat"/>
</dbReference>
<evidence type="ECO:0000256" key="3">
    <source>
        <dbReference type="ARBA" id="ARBA00022801"/>
    </source>
</evidence>
<dbReference type="InterPro" id="IPR000169">
    <property type="entry name" value="Pept_cys_AS"/>
</dbReference>
<evidence type="ECO:0000256" key="1">
    <source>
        <dbReference type="ARBA" id="ARBA00007623"/>
    </source>
</evidence>
<feature type="active site" evidence="5 6">
    <location>
        <position position="249"/>
    </location>
</feature>
<organism evidence="9 10">
    <name type="scientific">Stentor coeruleus</name>
    <dbReference type="NCBI Taxonomy" id="5963"/>
    <lineage>
        <taxon>Eukaryota</taxon>
        <taxon>Sar</taxon>
        <taxon>Alveolata</taxon>
        <taxon>Ciliophora</taxon>
        <taxon>Postciliodesmatophora</taxon>
        <taxon>Heterotrichea</taxon>
        <taxon>Heterotrichida</taxon>
        <taxon>Stentoridae</taxon>
        <taxon>Stentor</taxon>
    </lineage>
</organism>
<dbReference type="InterPro" id="IPR038765">
    <property type="entry name" value="Papain-like_cys_pep_sf"/>
</dbReference>
<dbReference type="SMART" id="SM00230">
    <property type="entry name" value="CysPc"/>
    <property type="match status" value="1"/>
</dbReference>
<evidence type="ECO:0000259" key="7">
    <source>
        <dbReference type="PROSITE" id="PS50203"/>
    </source>
</evidence>
<evidence type="ECO:0000256" key="6">
    <source>
        <dbReference type="PROSITE-ProRule" id="PRU00239"/>
    </source>
</evidence>
<evidence type="ECO:0000256" key="2">
    <source>
        <dbReference type="ARBA" id="ARBA00022670"/>
    </source>
</evidence>
<protein>
    <recommendedName>
        <fullName evidence="11">Calpain catalytic domain-containing protein</fullName>
    </recommendedName>
</protein>
<dbReference type="PRINTS" id="PR00704">
    <property type="entry name" value="CALPAIN"/>
</dbReference>
<dbReference type="PROSITE" id="PS50203">
    <property type="entry name" value="CALPAIN_CAT"/>
    <property type="match status" value="1"/>
</dbReference>
<dbReference type="Gene3D" id="3.90.70.10">
    <property type="entry name" value="Cysteine proteinases"/>
    <property type="match status" value="1"/>
</dbReference>
<comment type="similarity">
    <text evidence="1">Belongs to the peptidase C2 family.</text>
</comment>
<dbReference type="Gene3D" id="1.10.238.10">
    <property type="entry name" value="EF-hand"/>
    <property type="match status" value="1"/>
</dbReference>
<keyword evidence="4 6" id="KW-0788">Thiol protease</keyword>